<feature type="non-terminal residue" evidence="2">
    <location>
        <position position="1"/>
    </location>
</feature>
<organism evidence="2">
    <name type="scientific">Arion vulgaris</name>
    <dbReference type="NCBI Taxonomy" id="1028688"/>
    <lineage>
        <taxon>Eukaryota</taxon>
        <taxon>Metazoa</taxon>
        <taxon>Spiralia</taxon>
        <taxon>Lophotrochozoa</taxon>
        <taxon>Mollusca</taxon>
        <taxon>Gastropoda</taxon>
        <taxon>Heterobranchia</taxon>
        <taxon>Euthyneura</taxon>
        <taxon>Panpulmonata</taxon>
        <taxon>Eupulmonata</taxon>
        <taxon>Stylommatophora</taxon>
        <taxon>Helicina</taxon>
        <taxon>Arionoidea</taxon>
        <taxon>Arionidae</taxon>
        <taxon>Arion</taxon>
    </lineage>
</organism>
<dbReference type="InterPro" id="IPR012677">
    <property type="entry name" value="Nucleotide-bd_a/b_plait_sf"/>
</dbReference>
<feature type="compositionally biased region" description="Basic and acidic residues" evidence="1">
    <location>
        <begin position="362"/>
        <end position="371"/>
    </location>
</feature>
<proteinExistence type="predicted"/>
<feature type="region of interest" description="Disordered" evidence="1">
    <location>
        <begin position="162"/>
        <end position="199"/>
    </location>
</feature>
<gene>
    <name evidence="2" type="primary">ORF182649</name>
</gene>
<dbReference type="InterPro" id="IPR035979">
    <property type="entry name" value="RBD_domain_sf"/>
</dbReference>
<feature type="region of interest" description="Disordered" evidence="1">
    <location>
        <begin position="1"/>
        <end position="25"/>
    </location>
</feature>
<evidence type="ECO:0000313" key="2">
    <source>
        <dbReference type="EMBL" id="CEK91380.1"/>
    </source>
</evidence>
<protein>
    <recommendedName>
        <fullName evidence="3">RRM domain-containing protein</fullName>
    </recommendedName>
</protein>
<sequence length="371" mass="40854">SASLFSSASSSTSQAGKTFSSLTSSSVVQQLGDRPLFGQKNLSRMDRVGNEPMNKMESKFQITHPTASDPHIHSLRPPINPAAITSSENASRIVREDPGYLETLFGDHHDSMFSRSQERSGPEGGVKKIMGKSSDQSQNILFGKPVQTAGILFGKPQQLSSSTMAVKDQHSRNQDVFGKSQGDSKKPRAFEGDNLAASPSHTRSLRMSVDDLTSKNSIIVKDIPAHLNKGPILRKHFSQFGTISRLQPLATKRAANITFKFHEEAQAAKNQGKYLVRGGPPLSIFWKANLKTPKSPEEKQSQVREYQKRHDQPQKKPVPGSVEDELASMSELPDFQDEFPAAPKLHDFTAAPKLREFPAAPKLRDFKSAPK</sequence>
<dbReference type="EMBL" id="HACG01044515">
    <property type="protein sequence ID" value="CEK91380.1"/>
    <property type="molecule type" value="Transcribed_RNA"/>
</dbReference>
<evidence type="ECO:0008006" key="3">
    <source>
        <dbReference type="Google" id="ProtNLM"/>
    </source>
</evidence>
<feature type="compositionally biased region" description="Basic and acidic residues" evidence="1">
    <location>
        <begin position="294"/>
        <end position="314"/>
    </location>
</feature>
<evidence type="ECO:0000256" key="1">
    <source>
        <dbReference type="SAM" id="MobiDB-lite"/>
    </source>
</evidence>
<feature type="region of interest" description="Disordered" evidence="1">
    <location>
        <begin position="290"/>
        <end position="371"/>
    </location>
</feature>
<dbReference type="SUPFAM" id="SSF54928">
    <property type="entry name" value="RNA-binding domain, RBD"/>
    <property type="match status" value="1"/>
</dbReference>
<reference evidence="2" key="1">
    <citation type="submission" date="2014-12" db="EMBL/GenBank/DDBJ databases">
        <title>Insight into the proteome of Arion vulgaris.</title>
        <authorList>
            <person name="Aradska J."/>
            <person name="Bulat T."/>
            <person name="Smidak R."/>
            <person name="Sarate P."/>
            <person name="Gangsoo J."/>
            <person name="Sialana F."/>
            <person name="Bilban M."/>
            <person name="Lubec G."/>
        </authorList>
    </citation>
    <scope>NUCLEOTIDE SEQUENCE</scope>
    <source>
        <tissue evidence="2">Skin</tissue>
    </source>
</reference>
<dbReference type="GO" id="GO:0003676">
    <property type="term" value="F:nucleic acid binding"/>
    <property type="evidence" value="ECO:0007669"/>
    <property type="project" value="InterPro"/>
</dbReference>
<name>A0A0B7BGS2_9EUPU</name>
<feature type="non-terminal residue" evidence="2">
    <location>
        <position position="371"/>
    </location>
</feature>
<dbReference type="Gene3D" id="3.30.70.330">
    <property type="match status" value="1"/>
</dbReference>
<feature type="region of interest" description="Disordered" evidence="1">
    <location>
        <begin position="65"/>
        <end position="93"/>
    </location>
</feature>
<dbReference type="AlphaFoldDB" id="A0A0B7BGS2"/>
<accession>A0A0B7BGS2</accession>
<feature type="compositionally biased region" description="Basic and acidic residues" evidence="1">
    <location>
        <begin position="182"/>
        <end position="191"/>
    </location>
</feature>